<comment type="caution">
    <text evidence="2">The sequence shown here is derived from an EMBL/GenBank/DDBJ whole genome shotgun (WGS) entry which is preliminary data.</text>
</comment>
<keyword evidence="3" id="KW-1185">Reference proteome</keyword>
<reference evidence="2 3" key="1">
    <citation type="submission" date="2018-05" db="EMBL/GenBank/DDBJ databases">
        <title>Genomic Encyclopedia of Type Strains, Phase IV (KMG-IV): sequencing the most valuable type-strain genomes for metagenomic binning, comparative biology and taxonomic classification.</title>
        <authorList>
            <person name="Goeker M."/>
        </authorList>
    </citation>
    <scope>NUCLEOTIDE SEQUENCE [LARGE SCALE GENOMIC DNA]</scope>
    <source>
        <strain evidence="2 3">DSM 103371</strain>
    </source>
</reference>
<protein>
    <submittedName>
        <fullName evidence="2">Uncharacterized protein</fullName>
    </submittedName>
</protein>
<organism evidence="2 3">
    <name type="scientific">Silicimonas algicola</name>
    <dbReference type="NCBI Taxonomy" id="1826607"/>
    <lineage>
        <taxon>Bacteria</taxon>
        <taxon>Pseudomonadati</taxon>
        <taxon>Pseudomonadota</taxon>
        <taxon>Alphaproteobacteria</taxon>
        <taxon>Rhodobacterales</taxon>
        <taxon>Paracoccaceae</taxon>
    </lineage>
</organism>
<gene>
    <name evidence="2" type="ORF">C8D95_1216</name>
</gene>
<feature type="region of interest" description="Disordered" evidence="1">
    <location>
        <begin position="10"/>
        <end position="29"/>
    </location>
</feature>
<evidence type="ECO:0000313" key="3">
    <source>
        <dbReference type="Proteomes" id="UP000245390"/>
    </source>
</evidence>
<evidence type="ECO:0000313" key="2">
    <source>
        <dbReference type="EMBL" id="PWK49841.1"/>
    </source>
</evidence>
<name>A0A316FLP5_9RHOB</name>
<proteinExistence type="predicted"/>
<feature type="compositionally biased region" description="Polar residues" evidence="1">
    <location>
        <begin position="13"/>
        <end position="29"/>
    </location>
</feature>
<sequence>MLNSLLRLVDGNPNGQHEWTTTDTPAQRTSIDPIMPSQELFAIITALTCLAGSRGVYAAYTMGELAEIERIIESF</sequence>
<evidence type="ECO:0000256" key="1">
    <source>
        <dbReference type="SAM" id="MobiDB-lite"/>
    </source>
</evidence>
<dbReference type="EMBL" id="QGGV01000021">
    <property type="protein sequence ID" value="PWK49841.1"/>
    <property type="molecule type" value="Genomic_DNA"/>
</dbReference>
<dbReference type="Proteomes" id="UP000245390">
    <property type="component" value="Unassembled WGS sequence"/>
</dbReference>
<dbReference type="AlphaFoldDB" id="A0A316FLP5"/>
<accession>A0A316FLP5</accession>